<protein>
    <submittedName>
        <fullName evidence="2">Uncharacterized protein</fullName>
    </submittedName>
</protein>
<feature type="region of interest" description="Disordered" evidence="1">
    <location>
        <begin position="92"/>
        <end position="186"/>
    </location>
</feature>
<organism evidence="2 3">
    <name type="scientific">Allomyces macrogynus (strain ATCC 38327)</name>
    <name type="common">Allomyces javanicus var. macrogynus</name>
    <dbReference type="NCBI Taxonomy" id="578462"/>
    <lineage>
        <taxon>Eukaryota</taxon>
        <taxon>Fungi</taxon>
        <taxon>Fungi incertae sedis</taxon>
        <taxon>Blastocladiomycota</taxon>
        <taxon>Blastocladiomycetes</taxon>
        <taxon>Blastocladiales</taxon>
        <taxon>Blastocladiaceae</taxon>
        <taxon>Allomyces</taxon>
    </lineage>
</organism>
<sequence>MSVSDAIVAMIAHAETAGATVQLDADAPPADRILGTQAKLLRPGHTVAATVAVKPSNLSAKYATRAAHLGIALAPTKYEIEVVVSRVVHNGPQRPLPLPPGTVVELPAAPTDPARVSRKRLRPHAMSGESVVGPAPLPSLTAVALGPPPPRPRLEPVADDDDEGPVPPPPRKRSKHSHETTKFVDSAPPPPVLLTFRAVPGLMLLAASRWCHDTLRVVAVIRRVLETPVPLDVPHWSDEDEAKDPRQRIVPEIVQMRSKPRPSRAAARSGRFGV</sequence>
<dbReference type="EMBL" id="GG745335">
    <property type="protein sequence ID" value="KNE60220.1"/>
    <property type="molecule type" value="Genomic_DNA"/>
</dbReference>
<accession>A0A0L0SCV1</accession>
<keyword evidence="3" id="KW-1185">Reference proteome</keyword>
<reference evidence="3" key="2">
    <citation type="submission" date="2009-11" db="EMBL/GenBank/DDBJ databases">
        <title>The Genome Sequence of Allomyces macrogynus strain ATCC 38327.</title>
        <authorList>
            <consortium name="The Broad Institute Genome Sequencing Platform"/>
            <person name="Russ C."/>
            <person name="Cuomo C."/>
            <person name="Shea T."/>
            <person name="Young S.K."/>
            <person name="Zeng Q."/>
            <person name="Koehrsen M."/>
            <person name="Haas B."/>
            <person name="Borodovsky M."/>
            <person name="Guigo R."/>
            <person name="Alvarado L."/>
            <person name="Berlin A."/>
            <person name="Borenstein D."/>
            <person name="Chen Z."/>
            <person name="Engels R."/>
            <person name="Freedman E."/>
            <person name="Gellesch M."/>
            <person name="Goldberg J."/>
            <person name="Griggs A."/>
            <person name="Gujja S."/>
            <person name="Heiman D."/>
            <person name="Hepburn T."/>
            <person name="Howarth C."/>
            <person name="Jen D."/>
            <person name="Larson L."/>
            <person name="Lewis B."/>
            <person name="Mehta T."/>
            <person name="Park D."/>
            <person name="Pearson M."/>
            <person name="Roberts A."/>
            <person name="Saif S."/>
            <person name="Shenoy N."/>
            <person name="Sisk P."/>
            <person name="Stolte C."/>
            <person name="Sykes S."/>
            <person name="Walk T."/>
            <person name="White J."/>
            <person name="Yandava C."/>
            <person name="Burger G."/>
            <person name="Gray M.W."/>
            <person name="Holland P.W.H."/>
            <person name="King N."/>
            <person name="Lang F.B.F."/>
            <person name="Roger A.J."/>
            <person name="Ruiz-Trillo I."/>
            <person name="Lander E."/>
            <person name="Nusbaum C."/>
        </authorList>
    </citation>
    <scope>NUCLEOTIDE SEQUENCE [LARGE SCALE GENOMIC DNA]</scope>
    <source>
        <strain evidence="3">ATCC 38327</strain>
    </source>
</reference>
<evidence type="ECO:0000313" key="2">
    <source>
        <dbReference type="EMBL" id="KNE60220.1"/>
    </source>
</evidence>
<evidence type="ECO:0000256" key="1">
    <source>
        <dbReference type="SAM" id="MobiDB-lite"/>
    </source>
</evidence>
<reference evidence="2 3" key="1">
    <citation type="submission" date="2009-11" db="EMBL/GenBank/DDBJ databases">
        <title>Annotation of Allomyces macrogynus ATCC 38327.</title>
        <authorList>
            <consortium name="The Broad Institute Genome Sequencing Platform"/>
            <person name="Russ C."/>
            <person name="Cuomo C."/>
            <person name="Burger G."/>
            <person name="Gray M.W."/>
            <person name="Holland P.W.H."/>
            <person name="King N."/>
            <person name="Lang F.B.F."/>
            <person name="Roger A.J."/>
            <person name="Ruiz-Trillo I."/>
            <person name="Young S.K."/>
            <person name="Zeng Q."/>
            <person name="Gargeya S."/>
            <person name="Fitzgerald M."/>
            <person name="Haas B."/>
            <person name="Abouelleil A."/>
            <person name="Alvarado L."/>
            <person name="Arachchi H.M."/>
            <person name="Berlin A."/>
            <person name="Chapman S.B."/>
            <person name="Gearin G."/>
            <person name="Goldberg J."/>
            <person name="Griggs A."/>
            <person name="Gujja S."/>
            <person name="Hansen M."/>
            <person name="Heiman D."/>
            <person name="Howarth C."/>
            <person name="Larimer J."/>
            <person name="Lui A."/>
            <person name="MacDonald P.J.P."/>
            <person name="McCowen C."/>
            <person name="Montmayeur A."/>
            <person name="Murphy C."/>
            <person name="Neiman D."/>
            <person name="Pearson M."/>
            <person name="Priest M."/>
            <person name="Roberts A."/>
            <person name="Saif S."/>
            <person name="Shea T."/>
            <person name="Sisk P."/>
            <person name="Stolte C."/>
            <person name="Sykes S."/>
            <person name="Wortman J."/>
            <person name="Nusbaum C."/>
            <person name="Birren B."/>
        </authorList>
    </citation>
    <scope>NUCLEOTIDE SEQUENCE [LARGE SCALE GENOMIC DNA]</scope>
    <source>
        <strain evidence="2 3">ATCC 38327</strain>
    </source>
</reference>
<proteinExistence type="predicted"/>
<gene>
    <name evidence="2" type="ORF">AMAG_05633</name>
</gene>
<dbReference type="OrthoDB" id="10497536at2759"/>
<evidence type="ECO:0000313" key="3">
    <source>
        <dbReference type="Proteomes" id="UP000054350"/>
    </source>
</evidence>
<name>A0A0L0SCV1_ALLM3</name>
<dbReference type="VEuPathDB" id="FungiDB:AMAG_05633"/>
<dbReference type="AlphaFoldDB" id="A0A0L0SCV1"/>
<dbReference type="Proteomes" id="UP000054350">
    <property type="component" value="Unassembled WGS sequence"/>
</dbReference>